<comment type="caution">
    <text evidence="1">The sequence shown here is derived from an EMBL/GenBank/DDBJ whole genome shotgun (WGS) entry which is preliminary data.</text>
</comment>
<organism evidence="1 2">
    <name type="scientific">Aristaeella lactis</name>
    <dbReference type="NCBI Taxonomy" id="3046383"/>
    <lineage>
        <taxon>Bacteria</taxon>
        <taxon>Bacillati</taxon>
        <taxon>Bacillota</taxon>
        <taxon>Clostridia</taxon>
        <taxon>Eubacteriales</taxon>
        <taxon>Aristaeellaceae</taxon>
        <taxon>Aristaeella</taxon>
    </lineage>
</organism>
<name>A0AC61PLX9_9FIRM</name>
<protein>
    <submittedName>
        <fullName evidence="1">Streptomycin 3-adenylyltransferase</fullName>
    </submittedName>
</protein>
<dbReference type="Proteomes" id="UP000192328">
    <property type="component" value="Unassembled WGS sequence"/>
</dbReference>
<proteinExistence type="predicted"/>
<sequence length="274" mass="31008">MNTAEQINEKSTGNTDAGMNALTGLFVKCSREILKENLMGVYLHGSAVMGCYQPKKSDLDFMVVVKENMTDADKRAFMDSVIRLDAAGPAKGIEMSIVIRNVCDPFVYPTPFILHYSRMHTAWYRRDPEDYIWKMNGTDSDLAAHFSVIRGRGVCLYGLPIAEVFGEVPEEDYLDAMWDDIGGAEEEITENPMYLILNLPRVLAWLKEKKILSKKEGGEWGLGSLPEAYHPLLRSALKEYAEGINEQYDPETAKRYAAYMLEQIRAEKEQNKGD</sequence>
<reference evidence="1" key="1">
    <citation type="submission" date="2017-04" db="EMBL/GenBank/DDBJ databases">
        <authorList>
            <person name="Varghese N."/>
            <person name="Submissions S."/>
        </authorList>
    </citation>
    <scope>NUCLEOTIDE SEQUENCE</scope>
    <source>
        <strain evidence="1">WTE2008</strain>
    </source>
</reference>
<dbReference type="EMBL" id="FWXZ01000003">
    <property type="protein sequence ID" value="SMC66539.1"/>
    <property type="molecule type" value="Genomic_DNA"/>
</dbReference>
<accession>A0AC61PLX9</accession>
<keyword evidence="2" id="KW-1185">Reference proteome</keyword>
<evidence type="ECO:0000313" key="1">
    <source>
        <dbReference type="EMBL" id="SMC66539.1"/>
    </source>
</evidence>
<evidence type="ECO:0000313" key="2">
    <source>
        <dbReference type="Proteomes" id="UP000192328"/>
    </source>
</evidence>
<gene>
    <name evidence="1" type="ORF">SAMN06297397_1831</name>
</gene>